<evidence type="ECO:0000256" key="1">
    <source>
        <dbReference type="SAM" id="Phobius"/>
    </source>
</evidence>
<gene>
    <name evidence="2" type="ORF">HMPREF3222_03119</name>
</gene>
<dbReference type="AlphaFoldDB" id="A0A133MM75"/>
<reference evidence="2 3" key="1">
    <citation type="submission" date="2016-01" db="EMBL/GenBank/DDBJ databases">
        <authorList>
            <person name="Oliw E.H."/>
        </authorList>
    </citation>
    <scope>NUCLEOTIDE SEQUENCE [LARGE SCALE GENOMIC DNA]</scope>
    <source>
        <strain evidence="2 3">MJR7757A</strain>
    </source>
</reference>
<accession>A0A133MM75</accession>
<name>A0A133MM75_CLOPF</name>
<dbReference type="PATRIC" id="fig|1502.174.peg.3146"/>
<keyword evidence="1" id="KW-0812">Transmembrane</keyword>
<dbReference type="EMBL" id="LRPU01000208">
    <property type="protein sequence ID" value="KXA05051.1"/>
    <property type="molecule type" value="Genomic_DNA"/>
</dbReference>
<protein>
    <submittedName>
        <fullName evidence="2">Uncharacterized protein</fullName>
    </submittedName>
</protein>
<dbReference type="Proteomes" id="UP000070646">
    <property type="component" value="Unassembled WGS sequence"/>
</dbReference>
<evidence type="ECO:0000313" key="2">
    <source>
        <dbReference type="EMBL" id="KXA05051.1"/>
    </source>
</evidence>
<proteinExistence type="predicted"/>
<sequence>MFNFIKDFTLKIIEKLNINININKFDNSTTQNYNFYGNSNNNNIKKYHSFNKKTLISLILFINIIYILVFCSSFYLIKNPFIKVSFLKIFPSPLPKVPIEIFYLIGYIFLYQCLKVFNKEILTRYFSKLSLIKFIMKYIFALLICLIIFNNFFVVILYGILKLLSIIASVLPVLIENLLL</sequence>
<feature type="transmembrane region" description="Helical" evidence="1">
    <location>
        <begin position="55"/>
        <end position="77"/>
    </location>
</feature>
<organism evidence="2 3">
    <name type="scientific">Clostridium perfringens</name>
    <dbReference type="NCBI Taxonomy" id="1502"/>
    <lineage>
        <taxon>Bacteria</taxon>
        <taxon>Bacillati</taxon>
        <taxon>Bacillota</taxon>
        <taxon>Clostridia</taxon>
        <taxon>Eubacteriales</taxon>
        <taxon>Clostridiaceae</taxon>
        <taxon>Clostridium</taxon>
    </lineage>
</organism>
<keyword evidence="1" id="KW-0472">Membrane</keyword>
<evidence type="ECO:0000313" key="3">
    <source>
        <dbReference type="Proteomes" id="UP000070646"/>
    </source>
</evidence>
<dbReference type="RefSeq" id="WP_060796906.1">
    <property type="nucleotide sequence ID" value="NZ_KQ956330.1"/>
</dbReference>
<comment type="caution">
    <text evidence="2">The sequence shown here is derived from an EMBL/GenBank/DDBJ whole genome shotgun (WGS) entry which is preliminary data.</text>
</comment>
<keyword evidence="1" id="KW-1133">Transmembrane helix</keyword>
<feature type="transmembrane region" description="Helical" evidence="1">
    <location>
        <begin position="97"/>
        <end position="117"/>
    </location>
</feature>